<proteinExistence type="predicted"/>
<accession>A0A3S0WHA7</accession>
<dbReference type="EMBL" id="RYYR01000007">
    <property type="protein sequence ID" value="RUL54298.1"/>
    <property type="molecule type" value="Genomic_DNA"/>
</dbReference>
<dbReference type="Pfam" id="PF13188">
    <property type="entry name" value="PAS_8"/>
    <property type="match status" value="1"/>
</dbReference>
<feature type="domain" description="PAS" evidence="1">
    <location>
        <begin position="9"/>
        <end position="48"/>
    </location>
</feature>
<protein>
    <recommendedName>
        <fullName evidence="1">PAS domain-containing protein</fullName>
    </recommendedName>
</protein>
<dbReference type="AlphaFoldDB" id="A0A3S0WHA7"/>
<reference evidence="2 3" key="1">
    <citation type="submission" date="2018-12" db="EMBL/GenBank/DDBJ databases">
        <title>Lysinibacillus antri sp. nov., isolated from a cave soil.</title>
        <authorList>
            <person name="Narsing Rao M.P."/>
            <person name="Zhang H."/>
            <person name="Dong Z.-Y."/>
            <person name="Niu X.-K."/>
            <person name="Zhang K."/>
            <person name="Fang B.-Z."/>
            <person name="Kang Y.-Q."/>
            <person name="Xiao M."/>
            <person name="Li W.-J."/>
        </authorList>
    </citation>
    <scope>NUCLEOTIDE SEQUENCE [LARGE SCALE GENOMIC DNA]</scope>
    <source>
        <strain evidence="2 3">SYSU K30002</strain>
    </source>
</reference>
<name>A0A3S0WHA7_9BACI</name>
<comment type="caution">
    <text evidence="2">The sequence shown here is derived from an EMBL/GenBank/DDBJ whole genome shotgun (WGS) entry which is preliminary data.</text>
</comment>
<dbReference type="RefSeq" id="WP_126658413.1">
    <property type="nucleotide sequence ID" value="NZ_RYYR01000007.1"/>
</dbReference>
<sequence>MVKTVSPIFRKLFQTVQDPVLILNTSCQIESINDCAAQLLNINIKQNNQLSLDEQSEVRWSAFVNRIRMDMGGFCLLRVRVNEVQYKEIKLAGYYHEKKI</sequence>
<keyword evidence="3" id="KW-1185">Reference proteome</keyword>
<evidence type="ECO:0000259" key="1">
    <source>
        <dbReference type="Pfam" id="PF13188"/>
    </source>
</evidence>
<evidence type="ECO:0000313" key="2">
    <source>
        <dbReference type="EMBL" id="RUL54298.1"/>
    </source>
</evidence>
<dbReference type="Proteomes" id="UP000287910">
    <property type="component" value="Unassembled WGS sequence"/>
</dbReference>
<organism evidence="2 3">
    <name type="scientific">Lysinibacillus antri</name>
    <dbReference type="NCBI Taxonomy" id="2498145"/>
    <lineage>
        <taxon>Bacteria</taxon>
        <taxon>Bacillati</taxon>
        <taxon>Bacillota</taxon>
        <taxon>Bacilli</taxon>
        <taxon>Bacillales</taxon>
        <taxon>Bacillaceae</taxon>
        <taxon>Lysinibacillus</taxon>
    </lineage>
</organism>
<dbReference type="InterPro" id="IPR000014">
    <property type="entry name" value="PAS"/>
</dbReference>
<gene>
    <name evidence="2" type="ORF">EK386_07280</name>
</gene>
<evidence type="ECO:0000313" key="3">
    <source>
        <dbReference type="Proteomes" id="UP000287910"/>
    </source>
</evidence>